<dbReference type="Gramene" id="mRNA:HanXRQr2_Chr04g0140411">
    <property type="protein sequence ID" value="CDS:HanXRQr2_Chr04g0140411.1"/>
    <property type="gene ID" value="HanXRQr2_Chr04g0140411"/>
</dbReference>
<dbReference type="EMBL" id="MNCJ02000319">
    <property type="protein sequence ID" value="KAF5808001.1"/>
    <property type="molecule type" value="Genomic_DNA"/>
</dbReference>
<reference evidence="2" key="1">
    <citation type="journal article" date="2017" name="Nature">
        <title>The sunflower genome provides insights into oil metabolism, flowering and Asterid evolution.</title>
        <authorList>
            <person name="Badouin H."/>
            <person name="Gouzy J."/>
            <person name="Grassa C.J."/>
            <person name="Murat F."/>
            <person name="Staton S.E."/>
            <person name="Cottret L."/>
            <person name="Lelandais-Briere C."/>
            <person name="Owens G.L."/>
            <person name="Carrere S."/>
            <person name="Mayjonade B."/>
            <person name="Legrand L."/>
            <person name="Gill N."/>
            <person name="Kane N.C."/>
            <person name="Bowers J.E."/>
            <person name="Hubner S."/>
            <person name="Bellec A."/>
            <person name="Berard A."/>
            <person name="Berges H."/>
            <person name="Blanchet N."/>
            <person name="Boniface M.C."/>
            <person name="Brunel D."/>
            <person name="Catrice O."/>
            <person name="Chaidir N."/>
            <person name="Claudel C."/>
            <person name="Donnadieu C."/>
            <person name="Faraut T."/>
            <person name="Fievet G."/>
            <person name="Helmstetter N."/>
            <person name="King M."/>
            <person name="Knapp S.J."/>
            <person name="Lai Z."/>
            <person name="Le Paslier M.C."/>
            <person name="Lippi Y."/>
            <person name="Lorenzon L."/>
            <person name="Mandel J.R."/>
            <person name="Marage G."/>
            <person name="Marchand G."/>
            <person name="Marquand E."/>
            <person name="Bret-Mestries E."/>
            <person name="Morien E."/>
            <person name="Nambeesan S."/>
            <person name="Nguyen T."/>
            <person name="Pegot-Espagnet P."/>
            <person name="Pouilly N."/>
            <person name="Raftis F."/>
            <person name="Sallet E."/>
            <person name="Schiex T."/>
            <person name="Thomas J."/>
            <person name="Vandecasteele C."/>
            <person name="Vares D."/>
            <person name="Vear F."/>
            <person name="Vautrin S."/>
            <person name="Crespi M."/>
            <person name="Mangin B."/>
            <person name="Burke J.M."/>
            <person name="Salse J."/>
            <person name="Munos S."/>
            <person name="Vincourt P."/>
            <person name="Rieseberg L.H."/>
            <person name="Langlade N.B."/>
        </authorList>
    </citation>
    <scope>NUCLEOTIDE SEQUENCE</scope>
    <source>
        <tissue evidence="2">Leaves</tissue>
    </source>
</reference>
<evidence type="ECO:0000313" key="3">
    <source>
        <dbReference type="Proteomes" id="UP000215914"/>
    </source>
</evidence>
<protein>
    <submittedName>
        <fullName evidence="2">Uncharacterized protein</fullName>
    </submittedName>
</protein>
<evidence type="ECO:0000256" key="1">
    <source>
        <dbReference type="SAM" id="MobiDB-lite"/>
    </source>
</evidence>
<feature type="region of interest" description="Disordered" evidence="1">
    <location>
        <begin position="26"/>
        <end position="108"/>
    </location>
</feature>
<accession>A0A9K3J358</accession>
<dbReference type="Proteomes" id="UP000215914">
    <property type="component" value="Unassembled WGS sequence"/>
</dbReference>
<evidence type="ECO:0000313" key="2">
    <source>
        <dbReference type="EMBL" id="KAF5808001.1"/>
    </source>
</evidence>
<gene>
    <name evidence="2" type="ORF">HanXRQr2_Chr04g0140411</name>
</gene>
<name>A0A9K3J358_HELAN</name>
<proteinExistence type="predicted"/>
<reference evidence="2" key="2">
    <citation type="submission" date="2020-06" db="EMBL/GenBank/DDBJ databases">
        <title>Helianthus annuus Genome sequencing and assembly Release 2.</title>
        <authorList>
            <person name="Gouzy J."/>
            <person name="Langlade N."/>
            <person name="Munos S."/>
        </authorList>
    </citation>
    <scope>NUCLEOTIDE SEQUENCE</scope>
    <source>
        <tissue evidence="2">Leaves</tissue>
    </source>
</reference>
<keyword evidence="3" id="KW-1185">Reference proteome</keyword>
<feature type="compositionally biased region" description="Low complexity" evidence="1">
    <location>
        <begin position="94"/>
        <end position="103"/>
    </location>
</feature>
<organism evidence="2 3">
    <name type="scientific">Helianthus annuus</name>
    <name type="common">Common sunflower</name>
    <dbReference type="NCBI Taxonomy" id="4232"/>
    <lineage>
        <taxon>Eukaryota</taxon>
        <taxon>Viridiplantae</taxon>
        <taxon>Streptophyta</taxon>
        <taxon>Embryophyta</taxon>
        <taxon>Tracheophyta</taxon>
        <taxon>Spermatophyta</taxon>
        <taxon>Magnoliopsida</taxon>
        <taxon>eudicotyledons</taxon>
        <taxon>Gunneridae</taxon>
        <taxon>Pentapetalae</taxon>
        <taxon>asterids</taxon>
        <taxon>campanulids</taxon>
        <taxon>Asterales</taxon>
        <taxon>Asteraceae</taxon>
        <taxon>Asteroideae</taxon>
        <taxon>Heliantheae alliance</taxon>
        <taxon>Heliantheae</taxon>
        <taxon>Helianthus</taxon>
    </lineage>
</organism>
<sequence length="273" mass="30890">MRTRFLRIFMFPEIVVAPIPTGLQSVENEELPSTPPHASVADQLKPTKVADDGVEETVEAEKPVGAGPSVVDDADNPPTPKVAVQDLGKETTEKTSTSSPKPSDIMPEHVEKMTVEGEDSSAGISKHSPIRPEETLGDYYYRTYAEKDAADPHAPVWNLKKGDTFSDWHVCQDWLQGTLPPGEIKFQEGRSYEQTYQSYCAETASHVSTTHRIVREWYSMHKEQESFMVSRKKFAKDERRLAQLMAKLKYDQAKFEAERKTEEWSIAGWKRKA</sequence>
<dbReference type="AlphaFoldDB" id="A0A9K3J358"/>
<comment type="caution">
    <text evidence="2">The sequence shown here is derived from an EMBL/GenBank/DDBJ whole genome shotgun (WGS) entry which is preliminary data.</text>
</comment>